<gene>
    <name evidence="9" type="ORF">llap_19559</name>
</gene>
<reference evidence="10" key="2">
    <citation type="submission" date="2017-12" db="EMBL/GenBank/DDBJ databases">
        <title>Genome sequence of the Bar-tailed Godwit (Limosa lapponica baueri).</title>
        <authorList>
            <person name="Lima N.C.B."/>
            <person name="Parody-Merino A.M."/>
            <person name="Battley P.F."/>
            <person name="Fidler A.E."/>
            <person name="Prosdocimi F."/>
        </authorList>
    </citation>
    <scope>NUCLEOTIDE SEQUENCE [LARGE SCALE GENOMIC DNA]</scope>
</reference>
<dbReference type="GO" id="GO:0000938">
    <property type="term" value="C:GARP complex"/>
    <property type="evidence" value="ECO:0007669"/>
    <property type="project" value="InterPro"/>
</dbReference>
<evidence type="ECO:0000259" key="8">
    <source>
        <dbReference type="Pfam" id="PF10475"/>
    </source>
</evidence>
<accession>A0A2I0T8M9</accession>
<dbReference type="Pfam" id="PF10475">
    <property type="entry name" value="Vps54_N"/>
    <property type="match status" value="1"/>
</dbReference>
<keyword evidence="4" id="KW-0653">Protein transport</keyword>
<keyword evidence="10" id="KW-1185">Reference proteome</keyword>
<dbReference type="InterPro" id="IPR039745">
    <property type="entry name" value="Vps54"/>
</dbReference>
<comment type="similarity">
    <text evidence="2">Belongs to the VPS54 family.</text>
</comment>
<evidence type="ECO:0000256" key="2">
    <source>
        <dbReference type="ARBA" id="ARBA00009150"/>
    </source>
</evidence>
<dbReference type="GO" id="GO:0019905">
    <property type="term" value="F:syntaxin binding"/>
    <property type="evidence" value="ECO:0007669"/>
    <property type="project" value="TreeGrafter"/>
</dbReference>
<evidence type="ECO:0000313" key="9">
    <source>
        <dbReference type="EMBL" id="PKU30137.1"/>
    </source>
</evidence>
<evidence type="ECO:0000313" key="10">
    <source>
        <dbReference type="Proteomes" id="UP000233556"/>
    </source>
</evidence>
<keyword evidence="7" id="KW-0732">Signal</keyword>
<evidence type="ECO:0000256" key="6">
    <source>
        <dbReference type="ARBA" id="ARBA00023054"/>
    </source>
</evidence>
<evidence type="ECO:0000256" key="3">
    <source>
        <dbReference type="ARBA" id="ARBA00022448"/>
    </source>
</evidence>
<feature type="chain" id="PRO_5014139061" evidence="7">
    <location>
        <begin position="20"/>
        <end position="297"/>
    </location>
</feature>
<organism evidence="9 10">
    <name type="scientific">Limosa lapponica baueri</name>
    <dbReference type="NCBI Taxonomy" id="1758121"/>
    <lineage>
        <taxon>Eukaryota</taxon>
        <taxon>Metazoa</taxon>
        <taxon>Chordata</taxon>
        <taxon>Craniata</taxon>
        <taxon>Vertebrata</taxon>
        <taxon>Euteleostomi</taxon>
        <taxon>Archelosauria</taxon>
        <taxon>Archosauria</taxon>
        <taxon>Dinosauria</taxon>
        <taxon>Saurischia</taxon>
        <taxon>Theropoda</taxon>
        <taxon>Coelurosauria</taxon>
        <taxon>Aves</taxon>
        <taxon>Neognathae</taxon>
        <taxon>Neoaves</taxon>
        <taxon>Charadriiformes</taxon>
        <taxon>Scolopacidae</taxon>
        <taxon>Limosa</taxon>
    </lineage>
</organism>
<dbReference type="OrthoDB" id="10259024at2759"/>
<evidence type="ECO:0000256" key="4">
    <source>
        <dbReference type="ARBA" id="ARBA00022927"/>
    </source>
</evidence>
<dbReference type="InterPro" id="IPR019515">
    <property type="entry name" value="VPS54_N"/>
</dbReference>
<protein>
    <submittedName>
        <fullName evidence="9">Vacuolar protein sorting-associated protein 54 isoform x1</fullName>
    </submittedName>
</protein>
<evidence type="ECO:0000256" key="1">
    <source>
        <dbReference type="ARBA" id="ARBA00004601"/>
    </source>
</evidence>
<dbReference type="GO" id="GO:0042147">
    <property type="term" value="P:retrograde transport, endosome to Golgi"/>
    <property type="evidence" value="ECO:0007669"/>
    <property type="project" value="InterPro"/>
</dbReference>
<dbReference type="EMBL" id="KZ515351">
    <property type="protein sequence ID" value="PKU30137.1"/>
    <property type="molecule type" value="Genomic_DNA"/>
</dbReference>
<evidence type="ECO:0000256" key="5">
    <source>
        <dbReference type="ARBA" id="ARBA00023034"/>
    </source>
</evidence>
<dbReference type="GO" id="GO:0006896">
    <property type="term" value="P:Golgi to vacuole transport"/>
    <property type="evidence" value="ECO:0007669"/>
    <property type="project" value="TreeGrafter"/>
</dbReference>
<keyword evidence="3" id="KW-0813">Transport</keyword>
<dbReference type="GO" id="GO:0015031">
    <property type="term" value="P:protein transport"/>
    <property type="evidence" value="ECO:0007669"/>
    <property type="project" value="UniProtKB-KW"/>
</dbReference>
<feature type="domain" description="Vacuolar protein sorting-associated protein 54 N-terminal" evidence="8">
    <location>
        <begin position="167"/>
        <end position="288"/>
    </location>
</feature>
<keyword evidence="6" id="KW-0175">Coiled coil</keyword>
<dbReference type="GO" id="GO:0005829">
    <property type="term" value="C:cytosol"/>
    <property type="evidence" value="ECO:0007669"/>
    <property type="project" value="GOC"/>
</dbReference>
<evidence type="ECO:0000256" key="7">
    <source>
        <dbReference type="SAM" id="SignalP"/>
    </source>
</evidence>
<feature type="signal peptide" evidence="7">
    <location>
        <begin position="1"/>
        <end position="19"/>
    </location>
</feature>
<dbReference type="PANTHER" id="PTHR12965">
    <property type="entry name" value="VACUOLAR PROTEIN SORTING 54"/>
    <property type="match status" value="1"/>
</dbReference>
<dbReference type="Proteomes" id="UP000233556">
    <property type="component" value="Unassembled WGS sequence"/>
</dbReference>
<dbReference type="AlphaFoldDB" id="A0A2I0T8M9"/>
<reference evidence="10" key="1">
    <citation type="submission" date="2017-11" db="EMBL/GenBank/DDBJ databases">
        <authorList>
            <person name="Lima N.C."/>
            <person name="Parody-Merino A.M."/>
            <person name="Battley P.F."/>
            <person name="Fidler A.E."/>
            <person name="Prosdocimi F."/>
        </authorList>
    </citation>
    <scope>NUCLEOTIDE SEQUENCE [LARGE SCALE GENOMIC DNA]</scope>
</reference>
<sequence length="297" mass="33598">MRFAVIYVMLLEVDTVTYSHPLVPASAIEDKKGLLSFCAPSQGSDPNNLCDSPSLVVDQHRWTIYHSKVNLPAALNDPRLAKRESDFFTKTWGVDFVDTEVTPSFYLPQITKEHFALYQQEITPIFMKPDFALEDSLTFNAVLPWSHFSTAGGKGNRDAASSKLLQEKLSHYLDIVEVNIAHQISLRSEAFFHAMTSQHELQDYLRKTSQAVKLLREKIAKIDKVMCEGSLRVLRLSLTRNNCIKAYNKLKLMATVHQTQPTVQLLLSTSEFVGALDLIATTQEVLQQELQGIHSFR</sequence>
<name>A0A2I0T8M9_LIMLA</name>
<proteinExistence type="inferred from homology"/>
<comment type="subcellular location">
    <subcellularLocation>
        <location evidence="1">Golgi apparatus</location>
        <location evidence="1">trans-Golgi network</location>
    </subcellularLocation>
</comment>
<keyword evidence="5" id="KW-0333">Golgi apparatus</keyword>
<dbReference type="PANTHER" id="PTHR12965:SF0">
    <property type="entry name" value="VACUOLAR PROTEIN SORTING-ASSOCIATED PROTEIN 54"/>
    <property type="match status" value="1"/>
</dbReference>